<evidence type="ECO:0000313" key="2">
    <source>
        <dbReference type="Proteomes" id="UP000192328"/>
    </source>
</evidence>
<reference evidence="1" key="1">
    <citation type="submission" date="2017-04" db="EMBL/GenBank/DDBJ databases">
        <authorList>
            <person name="Varghese N."/>
            <person name="Submissions S."/>
        </authorList>
    </citation>
    <scope>NUCLEOTIDE SEQUENCE</scope>
    <source>
        <strain evidence="1">WTE2008</strain>
    </source>
</reference>
<evidence type="ECO:0000313" key="1">
    <source>
        <dbReference type="EMBL" id="SMC67393.1"/>
    </source>
</evidence>
<proteinExistence type="predicted"/>
<keyword evidence="1" id="KW-0032">Aminotransferase</keyword>
<gene>
    <name evidence="1" type="ORF">SAMN06297397_1933</name>
</gene>
<accession>A0AC61PM93</accession>
<protein>
    <submittedName>
        <fullName evidence="1">GntR family transcriptional regulator / MocR family aminotransferase</fullName>
    </submittedName>
</protein>
<dbReference type="Proteomes" id="UP000192328">
    <property type="component" value="Unassembled WGS sequence"/>
</dbReference>
<comment type="caution">
    <text evidence="1">The sequence shown here is derived from an EMBL/GenBank/DDBJ whole genome shotgun (WGS) entry which is preliminary data.</text>
</comment>
<name>A0AC61PM93_9FIRM</name>
<sequence length="356" mass="40249">MNQNKPAYLALYESLREEILSGVRPFGSRLPSRRVLARDRGVSAITAEHSIELLCEEGYAESRARSGCYVIYREADGFSMPAVRPEHRIIPAAPAPGRNTLPFPTLARVMRRVLTEYGEEIMVRPPNTGCLELREALCSYLARNRGIRVQPDQIVIGAGAEYLYGLTVELLGSSRTYAIEAPSYQKIEQVYRSRDVKVDFCPLGKNGILSEALQATKASVLHITPFRSFPSGVTATASKRREYLRWADKPDRYIVEDDYESEFSLLRKPEETLFAGSSRQNVIYLNTFSRTVSPSFRVGYMVIPRALLPVFELRVGFYSCTVPAFEQYVLAELISGGEFERHINRIRRSERKAAET</sequence>
<dbReference type="EMBL" id="FWXZ01000003">
    <property type="protein sequence ID" value="SMC67393.1"/>
    <property type="molecule type" value="Genomic_DNA"/>
</dbReference>
<keyword evidence="2" id="KW-1185">Reference proteome</keyword>
<organism evidence="1 2">
    <name type="scientific">Aristaeella lactis</name>
    <dbReference type="NCBI Taxonomy" id="3046383"/>
    <lineage>
        <taxon>Bacteria</taxon>
        <taxon>Bacillati</taxon>
        <taxon>Bacillota</taxon>
        <taxon>Clostridia</taxon>
        <taxon>Eubacteriales</taxon>
        <taxon>Aristaeellaceae</taxon>
        <taxon>Aristaeella</taxon>
    </lineage>
</organism>
<keyword evidence="1" id="KW-0808">Transferase</keyword>